<dbReference type="SUPFAM" id="SSF53335">
    <property type="entry name" value="S-adenosyl-L-methionine-dependent methyltransferases"/>
    <property type="match status" value="1"/>
</dbReference>
<proteinExistence type="predicted"/>
<name>A0A1E5IG42_ENDTX</name>
<gene>
    <name evidence="3" type="ORF">ATZ36_09725</name>
</gene>
<comment type="caution">
    <text evidence="3">The sequence shown here is derived from an EMBL/GenBank/DDBJ whole genome shotgun (WGS) entry which is preliminary data.</text>
</comment>
<dbReference type="GO" id="GO:0009007">
    <property type="term" value="F:site-specific DNA-methyltransferase (adenine-specific) activity"/>
    <property type="evidence" value="ECO:0007669"/>
    <property type="project" value="InterPro"/>
</dbReference>
<evidence type="ECO:0000313" key="3">
    <source>
        <dbReference type="EMBL" id="OEG69411.1"/>
    </source>
</evidence>
<evidence type="ECO:0000256" key="2">
    <source>
        <dbReference type="ARBA" id="ARBA00047942"/>
    </source>
</evidence>
<keyword evidence="4" id="KW-1185">Reference proteome</keyword>
<dbReference type="EC" id="2.1.1.72" evidence="1"/>
<sequence length="110" mass="12946">MFFFLIIIIFHKKIKNFVDMYCGGASVGLNANAKHVVCFENNKKVVELLQTLRFFSEKLIIDKIERFINKFKLSDTFNNGYNMYRKYIQGNNGLNSLMLKDIQNYVVFIT</sequence>
<dbReference type="EMBL" id="LNVX01000725">
    <property type="protein sequence ID" value="OEG69411.1"/>
    <property type="molecule type" value="Genomic_DNA"/>
</dbReference>
<accession>A0A1E5IG42</accession>
<dbReference type="Proteomes" id="UP000095237">
    <property type="component" value="Unassembled WGS sequence"/>
</dbReference>
<dbReference type="Gene3D" id="3.40.50.150">
    <property type="entry name" value="Vaccinia Virus protein VP39"/>
    <property type="match status" value="1"/>
</dbReference>
<organism evidence="3 4">
    <name type="scientific">Endomicrobium trichonymphae</name>
    <dbReference type="NCBI Taxonomy" id="1408204"/>
    <lineage>
        <taxon>Bacteria</taxon>
        <taxon>Pseudomonadati</taxon>
        <taxon>Elusimicrobiota</taxon>
        <taxon>Endomicrobiia</taxon>
        <taxon>Endomicrobiales</taxon>
        <taxon>Endomicrobiaceae</taxon>
        <taxon>Candidatus Endomicrobiellum</taxon>
    </lineage>
</organism>
<evidence type="ECO:0000256" key="1">
    <source>
        <dbReference type="ARBA" id="ARBA00011900"/>
    </source>
</evidence>
<dbReference type="InterPro" id="IPR023095">
    <property type="entry name" value="Ade_MeTrfase_dom_2"/>
</dbReference>
<dbReference type="InterPro" id="IPR029063">
    <property type="entry name" value="SAM-dependent_MTases_sf"/>
</dbReference>
<protein>
    <recommendedName>
        <fullName evidence="1">site-specific DNA-methyltransferase (adenine-specific)</fullName>
        <ecNumber evidence="1">2.1.1.72</ecNumber>
    </recommendedName>
</protein>
<comment type="catalytic activity">
    <reaction evidence="2">
        <text>a 2'-deoxyadenosine in DNA + S-adenosyl-L-methionine = an N(6)-methyl-2'-deoxyadenosine in DNA + S-adenosyl-L-homocysteine + H(+)</text>
        <dbReference type="Rhea" id="RHEA:15197"/>
        <dbReference type="Rhea" id="RHEA-COMP:12418"/>
        <dbReference type="Rhea" id="RHEA-COMP:12419"/>
        <dbReference type="ChEBI" id="CHEBI:15378"/>
        <dbReference type="ChEBI" id="CHEBI:57856"/>
        <dbReference type="ChEBI" id="CHEBI:59789"/>
        <dbReference type="ChEBI" id="CHEBI:90615"/>
        <dbReference type="ChEBI" id="CHEBI:90616"/>
        <dbReference type="EC" id="2.1.1.72"/>
    </reaction>
</comment>
<dbReference type="AlphaFoldDB" id="A0A1E5IG42"/>
<reference evidence="3 4" key="1">
    <citation type="submission" date="2015-11" db="EMBL/GenBank/DDBJ databases">
        <title>Evidence for parallel genomic evolution in an endosymbiosis of termite gut flagellates.</title>
        <authorList>
            <person name="Zheng H."/>
        </authorList>
    </citation>
    <scope>NUCLEOTIDE SEQUENCE [LARGE SCALE GENOMIC DNA]</scope>
    <source>
        <strain evidence="3 4">CET450</strain>
    </source>
</reference>
<evidence type="ECO:0000313" key="4">
    <source>
        <dbReference type="Proteomes" id="UP000095237"/>
    </source>
</evidence>
<dbReference type="Gene3D" id="1.10.1020.10">
    <property type="entry name" value="Adenine-specific Methyltransferase, Domain 2"/>
    <property type="match status" value="1"/>
</dbReference>